<evidence type="ECO:0000256" key="4">
    <source>
        <dbReference type="ARBA" id="ARBA00022989"/>
    </source>
</evidence>
<evidence type="ECO:0000313" key="8">
    <source>
        <dbReference type="Proteomes" id="UP000268033"/>
    </source>
</evidence>
<organism evidence="7 8">
    <name type="scientific">Gallaecimonas pentaromativorans</name>
    <dbReference type="NCBI Taxonomy" id="584787"/>
    <lineage>
        <taxon>Bacteria</taxon>
        <taxon>Pseudomonadati</taxon>
        <taxon>Pseudomonadota</taxon>
        <taxon>Gammaproteobacteria</taxon>
        <taxon>Enterobacterales</taxon>
        <taxon>Gallaecimonadaceae</taxon>
        <taxon>Gallaecimonas</taxon>
    </lineage>
</organism>
<keyword evidence="4 6" id="KW-1133">Transmembrane helix</keyword>
<dbReference type="InterPro" id="IPR000175">
    <property type="entry name" value="Na/ntran_symport"/>
</dbReference>
<evidence type="ECO:0000256" key="2">
    <source>
        <dbReference type="ARBA" id="ARBA00022448"/>
    </source>
</evidence>
<dbReference type="PRINTS" id="PR00176">
    <property type="entry name" value="NANEUSMPORT"/>
</dbReference>
<feature type="transmembrane region" description="Helical" evidence="6">
    <location>
        <begin position="86"/>
        <end position="118"/>
    </location>
</feature>
<dbReference type="PANTHER" id="PTHR42948:SF1">
    <property type="entry name" value="TRANSPORTER"/>
    <property type="match status" value="1"/>
</dbReference>
<dbReference type="GO" id="GO:0016020">
    <property type="term" value="C:membrane"/>
    <property type="evidence" value="ECO:0007669"/>
    <property type="project" value="UniProtKB-SubCell"/>
</dbReference>
<feature type="transmembrane region" description="Helical" evidence="6">
    <location>
        <begin position="308"/>
        <end position="329"/>
    </location>
</feature>
<dbReference type="PANTHER" id="PTHR42948">
    <property type="entry name" value="TRANSPORTER"/>
    <property type="match status" value="1"/>
</dbReference>
<evidence type="ECO:0000256" key="3">
    <source>
        <dbReference type="ARBA" id="ARBA00022692"/>
    </source>
</evidence>
<reference evidence="7 8" key="1">
    <citation type="submission" date="2018-11" db="EMBL/GenBank/DDBJ databases">
        <title>Genomic Encyclopedia of Type Strains, Phase IV (KMG-IV): sequencing the most valuable type-strain genomes for metagenomic binning, comparative biology and taxonomic classification.</title>
        <authorList>
            <person name="Goeker M."/>
        </authorList>
    </citation>
    <scope>NUCLEOTIDE SEQUENCE [LARGE SCALE GENOMIC DNA]</scope>
    <source>
        <strain evidence="7 8">DSM 21945</strain>
    </source>
</reference>
<feature type="transmembrane region" description="Helical" evidence="6">
    <location>
        <begin position="247"/>
        <end position="271"/>
    </location>
</feature>
<keyword evidence="5 6" id="KW-0472">Membrane</keyword>
<dbReference type="InterPro" id="IPR047218">
    <property type="entry name" value="YocR/YhdH-like"/>
</dbReference>
<feature type="transmembrane region" description="Helical" evidence="6">
    <location>
        <begin position="43"/>
        <end position="66"/>
    </location>
</feature>
<feature type="transmembrane region" description="Helical" evidence="6">
    <location>
        <begin position="212"/>
        <end position="235"/>
    </location>
</feature>
<dbReference type="SUPFAM" id="SSF161070">
    <property type="entry name" value="SNF-like"/>
    <property type="match status" value="1"/>
</dbReference>
<accession>A0A3N1PK97</accession>
<dbReference type="STRING" id="584787.GCA_001247655_02459"/>
<name>A0A3N1PK97_9GAMM</name>
<sequence length="446" mass="47676">MTTQNRGQFSSRLGFVLAAAGAAVGLGNIWGFPTQAAQHGGGAFLLVYLILVFALAYPVLVAELLIGRHGQANSVRSLMALGQKKLAVFTGLAGIFTVCLILSFYAIVAGWLLSYLLGAGLRLGGLDAAAKWSEHFGFVRNTLFTLVFMAMTAFVVSRGVSQGLENWSKRLMPMLFALLLALIGFMLTREGAAEGLARYLTPDLSALGDPALLLSATGQAFFSLGLGVGAMMVYGSYLKADSNLPKLALSVTLVDTSVAFLAGLLILPAMYAAQNLGVQIHGSDGNLVSSSTLVFDLLPALFAKLGALGPWVALAFFLLMGIAAITSSINILELPVSFVAEETRLSRAQATWLIGAGVSLLALAILWQFDRLFGLVISVSTQYLQPFVGLLLCVFTGWVWHRHRCLEALAEGSSTLATSGVLRFWRWYVKWVCPLLIAALLAQSFR</sequence>
<proteinExistence type="predicted"/>
<keyword evidence="3 6" id="KW-0812">Transmembrane</keyword>
<comment type="caution">
    <text evidence="7">The sequence shown here is derived from an EMBL/GenBank/DDBJ whole genome shotgun (WGS) entry which is preliminary data.</text>
</comment>
<dbReference type="EMBL" id="RJUL01000004">
    <property type="protein sequence ID" value="ROQ27387.1"/>
    <property type="molecule type" value="Genomic_DNA"/>
</dbReference>
<feature type="transmembrane region" description="Helical" evidence="6">
    <location>
        <begin position="138"/>
        <end position="160"/>
    </location>
</feature>
<evidence type="ECO:0000313" key="7">
    <source>
        <dbReference type="EMBL" id="ROQ27387.1"/>
    </source>
</evidence>
<dbReference type="CDD" id="cd10336">
    <property type="entry name" value="SLC6sbd_Tyt1-Like"/>
    <property type="match status" value="1"/>
</dbReference>
<feature type="transmembrane region" description="Helical" evidence="6">
    <location>
        <begin position="350"/>
        <end position="369"/>
    </location>
</feature>
<dbReference type="PROSITE" id="PS50267">
    <property type="entry name" value="NA_NEUROTRAN_SYMP_3"/>
    <property type="match status" value="1"/>
</dbReference>
<feature type="transmembrane region" description="Helical" evidence="6">
    <location>
        <begin position="172"/>
        <end position="192"/>
    </location>
</feature>
<evidence type="ECO:0000256" key="5">
    <source>
        <dbReference type="ARBA" id="ARBA00023136"/>
    </source>
</evidence>
<dbReference type="InterPro" id="IPR037272">
    <property type="entry name" value="SNS_sf"/>
</dbReference>
<protein>
    <submittedName>
        <fullName evidence="7">NSS family neurotransmitter:Na+ symporter</fullName>
    </submittedName>
</protein>
<evidence type="ECO:0000256" key="6">
    <source>
        <dbReference type="SAM" id="Phobius"/>
    </source>
</evidence>
<dbReference type="Pfam" id="PF00209">
    <property type="entry name" value="SNF"/>
    <property type="match status" value="2"/>
</dbReference>
<keyword evidence="8" id="KW-1185">Reference proteome</keyword>
<dbReference type="NCBIfam" id="NF037979">
    <property type="entry name" value="Na_transp"/>
    <property type="match status" value="1"/>
</dbReference>
<dbReference type="AlphaFoldDB" id="A0A3N1PK97"/>
<feature type="transmembrane region" description="Helical" evidence="6">
    <location>
        <begin position="12"/>
        <end position="31"/>
    </location>
</feature>
<evidence type="ECO:0000256" key="1">
    <source>
        <dbReference type="ARBA" id="ARBA00004141"/>
    </source>
</evidence>
<comment type="subcellular location">
    <subcellularLocation>
        <location evidence="1">Membrane</location>
        <topology evidence="1">Multi-pass membrane protein</topology>
    </subcellularLocation>
</comment>
<keyword evidence="2" id="KW-0813">Transport</keyword>
<dbReference type="Proteomes" id="UP000268033">
    <property type="component" value="Unassembled WGS sequence"/>
</dbReference>
<dbReference type="RefSeq" id="WP_123421269.1">
    <property type="nucleotide sequence ID" value="NZ_JBLXAC010000004.1"/>
</dbReference>
<feature type="transmembrane region" description="Helical" evidence="6">
    <location>
        <begin position="381"/>
        <end position="400"/>
    </location>
</feature>
<gene>
    <name evidence="7" type="ORF">EDC28_10435</name>
</gene>